<dbReference type="Proteomes" id="UP000215405">
    <property type="component" value="Unassembled WGS sequence"/>
</dbReference>
<protein>
    <submittedName>
        <fullName evidence="2">Uncharacterized protein</fullName>
    </submittedName>
</protein>
<proteinExistence type="predicted"/>
<name>A0A231V3C0_9HYPH</name>
<evidence type="ECO:0000313" key="3">
    <source>
        <dbReference type="Proteomes" id="UP000215405"/>
    </source>
</evidence>
<accession>A0A231V3C0</accession>
<keyword evidence="1" id="KW-1133">Transmembrane helix</keyword>
<keyword evidence="1" id="KW-0812">Transmembrane</keyword>
<gene>
    <name evidence="2" type="ORF">B7H23_07300</name>
</gene>
<dbReference type="EMBL" id="NBYO01000001">
    <property type="protein sequence ID" value="OXT02683.1"/>
    <property type="molecule type" value="Genomic_DNA"/>
</dbReference>
<dbReference type="AlphaFoldDB" id="A0A231V3C0"/>
<evidence type="ECO:0000313" key="2">
    <source>
        <dbReference type="EMBL" id="OXT02683.1"/>
    </source>
</evidence>
<keyword evidence="1" id="KW-0472">Membrane</keyword>
<reference evidence="3" key="1">
    <citation type="journal article" date="2017" name="Int. J. Syst. Evol. Microbiol.">
        <title>Notoacmeibacter marinus gen. nov., sp. nov., isolated from the gut of a limpet and proposal of Notoacmeibacteraceae fam. nov. in the order Rhizobiales of the class Alphaproteobacteria.</title>
        <authorList>
            <person name="Huang Z."/>
            <person name="Guo F."/>
            <person name="Lai Q."/>
        </authorList>
    </citation>
    <scope>NUCLEOTIDE SEQUENCE [LARGE SCALE GENOMIC DNA]</scope>
    <source>
        <strain evidence="3">XMTR2A4</strain>
    </source>
</reference>
<keyword evidence="3" id="KW-1185">Reference proteome</keyword>
<comment type="caution">
    <text evidence="2">The sequence shown here is derived from an EMBL/GenBank/DDBJ whole genome shotgun (WGS) entry which is preliminary data.</text>
</comment>
<organism evidence="2 3">
    <name type="scientific">Notoacmeibacter marinus</name>
    <dbReference type="NCBI Taxonomy" id="1876515"/>
    <lineage>
        <taxon>Bacteria</taxon>
        <taxon>Pseudomonadati</taxon>
        <taxon>Pseudomonadota</taxon>
        <taxon>Alphaproteobacteria</taxon>
        <taxon>Hyphomicrobiales</taxon>
        <taxon>Notoacmeibacteraceae</taxon>
        <taxon>Notoacmeibacter</taxon>
    </lineage>
</organism>
<feature type="transmembrane region" description="Helical" evidence="1">
    <location>
        <begin position="44"/>
        <end position="67"/>
    </location>
</feature>
<sequence>MMNTHHLCSRQTTKTDIVEAEFEIISPTAKSDRSFAGSGGENKIGFAILMVALSSVAFLVSGGWHVFRN</sequence>
<evidence type="ECO:0000256" key="1">
    <source>
        <dbReference type="SAM" id="Phobius"/>
    </source>
</evidence>